<dbReference type="Gene3D" id="3.30.1360.120">
    <property type="entry name" value="Probable tRNA modification gtpase trme, domain 1"/>
    <property type="match status" value="1"/>
</dbReference>
<proteinExistence type="predicted"/>
<name>A0A1N7ERY9_9RHOB</name>
<sequence length="189" mass="19854">MPDFTLTAAPPLAGYERSFGDIRLSAPKDLAIVSIALPLGGEDAAKKAIKTAFGIPLPEVGLSDVAKDKSTAIMRLGADQAFVLFPHATPDAEPHIASKLKGAAYTTDQTDAWCALEISGPGARRALERICPIDLHPDAFKVNAIARTIMEHMGAIVARTGDETYLLLSASSSAKSFAHAVEVSAKNVS</sequence>
<dbReference type="Pfam" id="PF04268">
    <property type="entry name" value="SoxG"/>
    <property type="match status" value="1"/>
</dbReference>
<organism evidence="1 2">
    <name type="scientific">Roseovarius nanhaiticus</name>
    <dbReference type="NCBI Taxonomy" id="573024"/>
    <lineage>
        <taxon>Bacteria</taxon>
        <taxon>Pseudomonadati</taxon>
        <taxon>Pseudomonadota</taxon>
        <taxon>Alphaproteobacteria</taxon>
        <taxon>Rhodobacterales</taxon>
        <taxon>Roseobacteraceae</taxon>
        <taxon>Roseovarius</taxon>
    </lineage>
</organism>
<dbReference type="InterPro" id="IPR007375">
    <property type="entry name" value="SoxG"/>
</dbReference>
<dbReference type="RefSeq" id="WP_076530654.1">
    <property type="nucleotide sequence ID" value="NZ_FOAC01000001.1"/>
</dbReference>
<dbReference type="Proteomes" id="UP000186019">
    <property type="component" value="Unassembled WGS sequence"/>
</dbReference>
<protein>
    <submittedName>
        <fullName evidence="1">Sarcosine oxidase, gamma subunit family, heterotetrameric form</fullName>
    </submittedName>
</protein>
<dbReference type="InterPro" id="IPR027266">
    <property type="entry name" value="TrmE/GcvT-like"/>
</dbReference>
<dbReference type="STRING" id="573024.SAMN05216208_1661"/>
<dbReference type="SUPFAM" id="SSF103025">
    <property type="entry name" value="Folate-binding domain"/>
    <property type="match status" value="1"/>
</dbReference>
<reference evidence="2" key="1">
    <citation type="submission" date="2017-01" db="EMBL/GenBank/DDBJ databases">
        <authorList>
            <person name="Varghese N."/>
            <person name="Submissions S."/>
        </authorList>
    </citation>
    <scope>NUCLEOTIDE SEQUENCE [LARGE SCALE GENOMIC DNA]</scope>
    <source>
        <strain evidence="2">DSM 29590</strain>
    </source>
</reference>
<dbReference type="OrthoDB" id="7356349at2"/>
<dbReference type="Gene3D" id="3.30.70.1520">
    <property type="entry name" value="Heterotetrameric sarcosine oxidase"/>
    <property type="match status" value="1"/>
</dbReference>
<gene>
    <name evidence="1" type="ORF">SAMN05421666_0474</name>
</gene>
<accession>A0A1N7ERY9</accession>
<dbReference type="EMBL" id="FTNV01000001">
    <property type="protein sequence ID" value="SIR90705.1"/>
    <property type="molecule type" value="Genomic_DNA"/>
</dbReference>
<keyword evidence="2" id="KW-1185">Reference proteome</keyword>
<dbReference type="AlphaFoldDB" id="A0A1N7ERY9"/>
<evidence type="ECO:0000313" key="1">
    <source>
        <dbReference type="EMBL" id="SIR90705.1"/>
    </source>
</evidence>
<evidence type="ECO:0000313" key="2">
    <source>
        <dbReference type="Proteomes" id="UP000186019"/>
    </source>
</evidence>